<dbReference type="Pfam" id="PF01794">
    <property type="entry name" value="Ferric_reduct"/>
    <property type="match status" value="1"/>
</dbReference>
<organism evidence="14 15">
    <name type="scientific">Daphnia magna</name>
    <dbReference type="NCBI Taxonomy" id="35525"/>
    <lineage>
        <taxon>Eukaryota</taxon>
        <taxon>Metazoa</taxon>
        <taxon>Ecdysozoa</taxon>
        <taxon>Arthropoda</taxon>
        <taxon>Crustacea</taxon>
        <taxon>Branchiopoda</taxon>
        <taxon>Diplostraca</taxon>
        <taxon>Cladocera</taxon>
        <taxon>Anomopoda</taxon>
        <taxon>Daphniidae</taxon>
        <taxon>Daphnia</taxon>
    </lineage>
</organism>
<feature type="transmembrane region" description="Helical" evidence="11">
    <location>
        <begin position="570"/>
        <end position="601"/>
    </location>
</feature>
<dbReference type="PANTHER" id="PTHR11972:SF58">
    <property type="entry name" value="NADPH OXIDASE 5"/>
    <property type="match status" value="1"/>
</dbReference>
<dbReference type="PROSITE" id="PS51384">
    <property type="entry name" value="FAD_FR"/>
    <property type="match status" value="1"/>
</dbReference>
<dbReference type="Gene3D" id="1.10.238.10">
    <property type="entry name" value="EF-hand"/>
    <property type="match status" value="2"/>
</dbReference>
<dbReference type="InterPro" id="IPR050369">
    <property type="entry name" value="RBOH/FRE"/>
</dbReference>
<evidence type="ECO:0000256" key="2">
    <source>
        <dbReference type="ARBA" id="ARBA00022630"/>
    </source>
</evidence>
<dbReference type="InterPro" id="IPR017938">
    <property type="entry name" value="Riboflavin_synthase-like_b-brl"/>
</dbReference>
<protein>
    <submittedName>
        <fullName evidence="14">NADPH oxidase 4</fullName>
    </submittedName>
</protein>
<evidence type="ECO:0000313" key="15">
    <source>
        <dbReference type="Proteomes" id="UP000076858"/>
    </source>
</evidence>
<evidence type="ECO:0000259" key="12">
    <source>
        <dbReference type="PROSITE" id="PS50222"/>
    </source>
</evidence>
<dbReference type="Proteomes" id="UP000076858">
    <property type="component" value="Unassembled WGS sequence"/>
</dbReference>
<dbReference type="EMBL" id="LRGB01002849">
    <property type="protein sequence ID" value="KZS06127.1"/>
    <property type="molecule type" value="Genomic_DNA"/>
</dbReference>
<feature type="compositionally biased region" description="Low complexity" evidence="10">
    <location>
        <begin position="91"/>
        <end position="104"/>
    </location>
</feature>
<dbReference type="InterPro" id="IPR013112">
    <property type="entry name" value="FAD-bd_8"/>
</dbReference>
<keyword evidence="9 11" id="KW-0472">Membrane</keyword>
<dbReference type="InterPro" id="IPR002048">
    <property type="entry name" value="EF_hand_dom"/>
</dbReference>
<comment type="subcellular location">
    <subcellularLocation>
        <location evidence="1">Membrane</location>
        <topology evidence="1">Multi-pass membrane protein</topology>
    </subcellularLocation>
</comment>
<dbReference type="InterPro" id="IPR011992">
    <property type="entry name" value="EF-hand-dom_pair"/>
</dbReference>
<dbReference type="FunFam" id="2.40.30.10:FF:000056">
    <property type="entry name" value="NADPH oxidase 5"/>
    <property type="match status" value="1"/>
</dbReference>
<evidence type="ECO:0000256" key="5">
    <source>
        <dbReference type="ARBA" id="ARBA00022837"/>
    </source>
</evidence>
<dbReference type="SUPFAM" id="SSF63380">
    <property type="entry name" value="Riboflavin synthase domain-like"/>
    <property type="match status" value="1"/>
</dbReference>
<keyword evidence="3 11" id="KW-0812">Transmembrane</keyword>
<accession>A0A164NP85</accession>
<feature type="transmembrane region" description="Helical" evidence="11">
    <location>
        <begin position="528"/>
        <end position="550"/>
    </location>
</feature>
<evidence type="ECO:0000313" key="14">
    <source>
        <dbReference type="EMBL" id="KZS06127.1"/>
    </source>
</evidence>
<dbReference type="InterPro" id="IPR013130">
    <property type="entry name" value="Fe3_Rdtase_TM_dom"/>
</dbReference>
<keyword evidence="15" id="KW-1185">Reference proteome</keyword>
<evidence type="ECO:0000256" key="6">
    <source>
        <dbReference type="ARBA" id="ARBA00022857"/>
    </source>
</evidence>
<gene>
    <name evidence="14" type="ORF">APZ42_030630</name>
</gene>
<evidence type="ECO:0000256" key="8">
    <source>
        <dbReference type="ARBA" id="ARBA00023002"/>
    </source>
</evidence>
<dbReference type="GO" id="GO:0005509">
    <property type="term" value="F:calcium ion binding"/>
    <property type="evidence" value="ECO:0007669"/>
    <property type="project" value="InterPro"/>
</dbReference>
<feature type="transmembrane region" description="Helical" evidence="11">
    <location>
        <begin position="638"/>
        <end position="655"/>
    </location>
</feature>
<dbReference type="SMART" id="SM00054">
    <property type="entry name" value="EFh"/>
    <property type="match status" value="3"/>
</dbReference>
<dbReference type="CDD" id="cd06186">
    <property type="entry name" value="NOX_Duox_like_FAD_NADP"/>
    <property type="match status" value="1"/>
</dbReference>
<keyword evidence="5" id="KW-0106">Calcium</keyword>
<dbReference type="PROSITE" id="PS50222">
    <property type="entry name" value="EF_HAND_2"/>
    <property type="match status" value="2"/>
</dbReference>
<dbReference type="SUPFAM" id="SSF47473">
    <property type="entry name" value="EF-hand"/>
    <property type="match status" value="2"/>
</dbReference>
<dbReference type="SFLD" id="SFLDG01169">
    <property type="entry name" value="NADPH_oxidase_subgroup_(NOX)"/>
    <property type="match status" value="1"/>
</dbReference>
<dbReference type="GO" id="GO:0042554">
    <property type="term" value="P:superoxide anion generation"/>
    <property type="evidence" value="ECO:0007669"/>
    <property type="project" value="TreeGrafter"/>
</dbReference>
<dbReference type="Pfam" id="PF08030">
    <property type="entry name" value="NAD_binding_6"/>
    <property type="match status" value="1"/>
</dbReference>
<keyword evidence="6" id="KW-0521">NADP</keyword>
<comment type="caution">
    <text evidence="14">The sequence shown here is derived from an EMBL/GenBank/DDBJ whole genome shotgun (WGS) entry which is preliminary data.</text>
</comment>
<dbReference type="OrthoDB" id="167398at2759"/>
<feature type="domain" description="EF-hand" evidence="12">
    <location>
        <begin position="288"/>
        <end position="323"/>
    </location>
</feature>
<dbReference type="InterPro" id="IPR018247">
    <property type="entry name" value="EF_Hand_1_Ca_BS"/>
</dbReference>
<dbReference type="InterPro" id="IPR039261">
    <property type="entry name" value="FNR_nucleotide-bd"/>
</dbReference>
<dbReference type="Gene3D" id="2.40.30.10">
    <property type="entry name" value="Translation factors"/>
    <property type="match status" value="1"/>
</dbReference>
<keyword evidence="8" id="KW-0560">Oxidoreductase</keyword>
<dbReference type="FunFam" id="3.40.50.80:FF:000012">
    <property type="entry name" value="NADPH oxidase, isoform B"/>
    <property type="match status" value="1"/>
</dbReference>
<dbReference type="STRING" id="35525.A0A164NP85"/>
<evidence type="ECO:0000256" key="3">
    <source>
        <dbReference type="ARBA" id="ARBA00022692"/>
    </source>
</evidence>
<dbReference type="InterPro" id="IPR013121">
    <property type="entry name" value="Fe_red_NAD-bd_6"/>
</dbReference>
<feature type="compositionally biased region" description="Polar residues" evidence="10">
    <location>
        <begin position="893"/>
        <end position="904"/>
    </location>
</feature>
<feature type="domain" description="FAD-binding FR-type" evidence="13">
    <location>
        <begin position="657"/>
        <end position="761"/>
    </location>
</feature>
<keyword evidence="4" id="KW-0274">FAD</keyword>
<feature type="region of interest" description="Disordered" evidence="10">
    <location>
        <begin position="859"/>
        <end position="914"/>
    </location>
</feature>
<evidence type="ECO:0000259" key="13">
    <source>
        <dbReference type="PROSITE" id="PS51384"/>
    </source>
</evidence>
<feature type="domain" description="EF-hand" evidence="12">
    <location>
        <begin position="324"/>
        <end position="359"/>
    </location>
</feature>
<reference evidence="14 15" key="1">
    <citation type="submission" date="2016-03" db="EMBL/GenBank/DDBJ databases">
        <title>EvidentialGene: Evidence-directed Construction of Genes on Genomes.</title>
        <authorList>
            <person name="Gilbert D.G."/>
            <person name="Choi J.-H."/>
            <person name="Mockaitis K."/>
            <person name="Colbourne J."/>
            <person name="Pfrender M."/>
        </authorList>
    </citation>
    <scope>NUCLEOTIDE SEQUENCE [LARGE SCALE GENOMIC DNA]</scope>
    <source>
        <strain evidence="14 15">Xinb3</strain>
        <tissue evidence="14">Complete organism</tissue>
    </source>
</reference>
<name>A0A164NP85_9CRUS</name>
<evidence type="ECO:0000256" key="11">
    <source>
        <dbReference type="SAM" id="Phobius"/>
    </source>
</evidence>
<sequence length="1132" mass="129618">MATSSRPRPSNLQLKSWPLPIEFTDELYPESNKRVLSMPDCQRLTNSRDNEGAFQSWNGGDQIDVIGTPKIQYRFQPRGSDQTLNIVRNSNASSSCLDSPSSASGRLSPRTNNRPQALANLQSMCSRASTKRNAKFTKDSFCELFAKYEMHQLLFQLFDDKSKGRLVQSHFVDFLNEKLGKEGQDFVNLVDTLAYVIAGEADLDFQLFSRVFQTQKVLSKLFKLIDVGRSGSVSVECVVVFIMDLSLPRQKNRNLRKVRFESIEELFSNVSGRTELTIDEFKKLIPSKDAFFAERVFRILDKDCSNGISTSELRLGLEQLCSQSAEDRVRFLFQIYDRDGDGLIQLHDLKAVLKACTEENKMTFSEEQLDQLALALYEDAVDSVDSNTPSASNGLEFEHLKAQLDKHPGLIDELSFSLERFLLPSSTKKIRKTRWSSNVIWSYIRNKAAFMSFLGAYIFVNLVLFTTRAFKYRNENLPYMVARACGQVLNFNCAFVVVLMLNHCITWLRQTKVAIFLPLDQHVYLHKLCGFVIVLFSGLHTVMHLINFSYNVADQVVSPVTNETHSAKEWLFTMIPGLYGLIPGVANLTGWGLLIILAIMIPCSLPFVRKTGFFELFYWTHFLHYPFWVLLILHGPHFWYWFVGPGTLFIILEKLRRQRRRMTGKGRTFINYTLLLPSRVTHLVCRKPPNFRFRPGDYVYLNIPAIASYEWHPFTISSAPELPDVLWFHIRGVGGWTNKLYEYFKREQIKQENFQSSFRPALPLVSSYRSELQPNLQPIMDESVINSAEQKSSPEFTRTRIPYSPQVSIPLSEVSANESVLGAQTVRHTGYRYMRHPPEVINLPVPVEDPRDTDLSSAAWKKWSKKKNPRDSFSTETLRSRRAKSERKVEENGNPSTEDCTSNGLAVRGNDAPNPPQTTEGVSIYHPLEITIDGPYGTPSSHIFRAQHAVLIAAGIGVTPYASILQSIMHRYYASLQVCPNCKHSWASRMPDSIMNLKKVDFFWINRDQRSFEWFVHMLSQLEMEQAEMGSALGRFLDLHMYITSALKKTDLKAVGLQMALELLYAKEKRDLVTGLKTRTNSGRPNWDKVFQKLVDEDKGKVTVFYCGPSQLAKELKKKCNKFGFNFRKEIF</sequence>
<evidence type="ECO:0000256" key="4">
    <source>
        <dbReference type="ARBA" id="ARBA00022827"/>
    </source>
</evidence>
<keyword evidence="2" id="KW-0285">Flavoprotein</keyword>
<dbReference type="GO" id="GO:0016175">
    <property type="term" value="F:superoxide-generating NAD(P)H oxidase activity"/>
    <property type="evidence" value="ECO:0007669"/>
    <property type="project" value="TreeGrafter"/>
</dbReference>
<dbReference type="GO" id="GO:0043020">
    <property type="term" value="C:NADPH oxidase complex"/>
    <property type="evidence" value="ECO:0007669"/>
    <property type="project" value="TreeGrafter"/>
</dbReference>
<evidence type="ECO:0000256" key="10">
    <source>
        <dbReference type="SAM" id="MobiDB-lite"/>
    </source>
</evidence>
<feature type="transmembrane region" description="Helical" evidence="11">
    <location>
        <begin position="489"/>
        <end position="508"/>
    </location>
</feature>
<evidence type="ECO:0000256" key="1">
    <source>
        <dbReference type="ARBA" id="ARBA00004141"/>
    </source>
</evidence>
<dbReference type="PROSITE" id="PS00018">
    <property type="entry name" value="EF_HAND_1"/>
    <property type="match status" value="1"/>
</dbReference>
<dbReference type="Gene3D" id="3.40.50.80">
    <property type="entry name" value="Nucleotide-binding domain of ferredoxin-NADP reductase (FNR) module"/>
    <property type="match status" value="1"/>
</dbReference>
<feature type="region of interest" description="Disordered" evidence="10">
    <location>
        <begin position="91"/>
        <end position="113"/>
    </location>
</feature>
<dbReference type="Pfam" id="PF08022">
    <property type="entry name" value="FAD_binding_8"/>
    <property type="match status" value="1"/>
</dbReference>
<dbReference type="CDD" id="cd00051">
    <property type="entry name" value="EFh"/>
    <property type="match status" value="1"/>
</dbReference>
<feature type="transmembrane region" description="Helical" evidence="11">
    <location>
        <begin position="448"/>
        <end position="469"/>
    </location>
</feature>
<proteinExistence type="predicted"/>
<dbReference type="GO" id="GO:0006952">
    <property type="term" value="P:defense response"/>
    <property type="evidence" value="ECO:0007669"/>
    <property type="project" value="TreeGrafter"/>
</dbReference>
<dbReference type="SUPFAM" id="SSF52343">
    <property type="entry name" value="Ferredoxin reductase-like, C-terminal NADP-linked domain"/>
    <property type="match status" value="1"/>
</dbReference>
<dbReference type="InterPro" id="IPR017927">
    <property type="entry name" value="FAD-bd_FR_type"/>
</dbReference>
<keyword evidence="7 11" id="KW-1133">Transmembrane helix</keyword>
<evidence type="ECO:0000256" key="9">
    <source>
        <dbReference type="ARBA" id="ARBA00023136"/>
    </source>
</evidence>
<dbReference type="FunFam" id="1.10.238.10:FF:000258">
    <property type="entry name" value="NADPH oxidase, isoform B"/>
    <property type="match status" value="1"/>
</dbReference>
<dbReference type="AlphaFoldDB" id="A0A164NP85"/>
<evidence type="ECO:0000256" key="7">
    <source>
        <dbReference type="ARBA" id="ARBA00022989"/>
    </source>
</evidence>
<dbReference type="PANTHER" id="PTHR11972">
    <property type="entry name" value="NADPH OXIDASE"/>
    <property type="match status" value="1"/>
</dbReference>